<protein>
    <submittedName>
        <fullName evidence="2">Putative heat shock protein DnaJ domain protein</fullName>
    </submittedName>
</protein>
<reference evidence="2" key="1">
    <citation type="submission" date="2015-04" db="EMBL/GenBank/DDBJ databases">
        <authorList>
            <person name="Syromyatnikov M.Y."/>
            <person name="Popov V.N."/>
        </authorList>
    </citation>
    <scope>NUCLEOTIDE SEQUENCE</scope>
    <source>
        <strain evidence="2">MO-1</strain>
    </source>
</reference>
<dbReference type="InterPro" id="IPR001623">
    <property type="entry name" value="DnaJ_domain"/>
</dbReference>
<accession>A0A1S7LPL0</accession>
<feature type="domain" description="J" evidence="1">
    <location>
        <begin position="144"/>
        <end position="195"/>
    </location>
</feature>
<gene>
    <name evidence="2" type="ORF">MAGMO_3976</name>
</gene>
<dbReference type="AlphaFoldDB" id="A0A1S7LPL0"/>
<dbReference type="SUPFAM" id="SSF46565">
    <property type="entry name" value="Chaperone J-domain"/>
    <property type="match status" value="1"/>
</dbReference>
<proteinExistence type="predicted"/>
<evidence type="ECO:0000313" key="2">
    <source>
        <dbReference type="EMBL" id="CRH08104.1"/>
    </source>
</evidence>
<keyword evidence="2" id="KW-0346">Stress response</keyword>
<dbReference type="EMBL" id="LO017727">
    <property type="protein sequence ID" value="CRH08104.1"/>
    <property type="molecule type" value="Genomic_DNA"/>
</dbReference>
<dbReference type="Gene3D" id="1.10.287.110">
    <property type="entry name" value="DnaJ domain"/>
    <property type="match status" value="1"/>
</dbReference>
<name>A0A1S7LPL0_MAGMO</name>
<dbReference type="InterPro" id="IPR021059">
    <property type="entry name" value="DnaJ-related_N"/>
</dbReference>
<dbReference type="InterPro" id="IPR036869">
    <property type="entry name" value="J_dom_sf"/>
</dbReference>
<sequence length="195" mass="22926">MPPDADHPQVQEMLDRLQEHLKAHPDGIKEFDLYQRLKAEEVYPFTDADLGDPEQLFKIHFLLFHHLYLLRDRLHHQGRGHLEIHCLKILLTLKQTDNRTPLPHEPLRAYYLDTSKLETTTRADVEQMLRSFWDRLNRFEGRGPALALFDLPEDACDATIKQRYHQLAKEHHPDTGGDALRFREIAEAAEILLKR</sequence>
<dbReference type="Pfam" id="PF12339">
    <property type="entry name" value="DNAJ_related"/>
    <property type="match status" value="1"/>
</dbReference>
<dbReference type="PROSITE" id="PS50076">
    <property type="entry name" value="DNAJ_2"/>
    <property type="match status" value="1"/>
</dbReference>
<dbReference type="SMART" id="SM00271">
    <property type="entry name" value="DnaJ"/>
    <property type="match status" value="1"/>
</dbReference>
<organism evidence="2">
    <name type="scientific">Magnetococcus massalia (strain MO-1)</name>
    <dbReference type="NCBI Taxonomy" id="451514"/>
    <lineage>
        <taxon>Bacteria</taxon>
        <taxon>Pseudomonadati</taxon>
        <taxon>Pseudomonadota</taxon>
        <taxon>Magnetococcia</taxon>
        <taxon>Magnetococcales</taxon>
        <taxon>Magnetococcaceae</taxon>
        <taxon>Magnetococcus</taxon>
    </lineage>
</organism>
<dbReference type="Pfam" id="PF00226">
    <property type="entry name" value="DnaJ"/>
    <property type="match status" value="1"/>
</dbReference>
<evidence type="ECO:0000259" key="1">
    <source>
        <dbReference type="PROSITE" id="PS50076"/>
    </source>
</evidence>
<dbReference type="CDD" id="cd06257">
    <property type="entry name" value="DnaJ"/>
    <property type="match status" value="1"/>
</dbReference>